<feature type="domain" description="FAD-binding FR-type" evidence="9">
    <location>
        <begin position="757"/>
        <end position="856"/>
    </location>
</feature>
<dbReference type="InterPro" id="IPR017938">
    <property type="entry name" value="Riboflavin_synthase-like_b-brl"/>
</dbReference>
<dbReference type="PRINTS" id="PR00410">
    <property type="entry name" value="PHEHYDRXLASE"/>
</dbReference>
<dbReference type="SUPFAM" id="SSF63380">
    <property type="entry name" value="Riboflavin synthase domain-like"/>
    <property type="match status" value="1"/>
</dbReference>
<dbReference type="InterPro" id="IPR001041">
    <property type="entry name" value="2Fe-2S_ferredoxin-type"/>
</dbReference>
<dbReference type="InterPro" id="IPR012675">
    <property type="entry name" value="Beta-grasp_dom_sf"/>
</dbReference>
<dbReference type="PROSITE" id="PS51085">
    <property type="entry name" value="2FE2S_FER_2"/>
    <property type="match status" value="1"/>
</dbReference>
<dbReference type="SUPFAM" id="SSF53706">
    <property type="entry name" value="Formate dehydrogenase/DMSO reductase, domains 1-3"/>
    <property type="match status" value="1"/>
</dbReference>
<dbReference type="SUPFAM" id="SSF52343">
    <property type="entry name" value="Ferredoxin reductase-like, C-terminal NADP-linked domain"/>
    <property type="match status" value="1"/>
</dbReference>
<keyword evidence="5" id="KW-0560">Oxidoreductase</keyword>
<dbReference type="Gene3D" id="3.40.50.12440">
    <property type="match status" value="1"/>
</dbReference>
<dbReference type="InterPro" id="IPR017927">
    <property type="entry name" value="FAD-bd_FR_type"/>
</dbReference>
<dbReference type="Gene3D" id="3.40.228.10">
    <property type="entry name" value="Dimethylsulfoxide Reductase, domain 2"/>
    <property type="match status" value="1"/>
</dbReference>
<dbReference type="InterPro" id="IPR006657">
    <property type="entry name" value="MoPterin_dinucl-bd_dom"/>
</dbReference>
<keyword evidence="6" id="KW-0408">Iron</keyword>
<keyword evidence="7" id="KW-0411">Iron-sulfur</keyword>
<dbReference type="InterPro" id="IPR006656">
    <property type="entry name" value="Mopterin_OxRdtase"/>
</dbReference>
<dbReference type="InterPro" id="IPR001433">
    <property type="entry name" value="OxRdtase_FAD/NAD-bd"/>
</dbReference>
<dbReference type="AlphaFoldDB" id="A0A1M6DLN9"/>
<evidence type="ECO:0000256" key="6">
    <source>
        <dbReference type="ARBA" id="ARBA00023004"/>
    </source>
</evidence>
<evidence type="ECO:0000256" key="2">
    <source>
        <dbReference type="ARBA" id="ARBA00010312"/>
    </source>
</evidence>
<dbReference type="CDD" id="cd06184">
    <property type="entry name" value="flavohem_like_fad_nad_binding"/>
    <property type="match status" value="1"/>
</dbReference>
<feature type="domain" description="4Fe-4S Mo/W bis-MGD-type" evidence="10">
    <location>
        <begin position="1"/>
        <end position="30"/>
    </location>
</feature>
<dbReference type="GO" id="GO:0051536">
    <property type="term" value="F:iron-sulfur cluster binding"/>
    <property type="evidence" value="ECO:0007669"/>
    <property type="project" value="UniProtKB-KW"/>
</dbReference>
<keyword evidence="3" id="KW-0500">Molybdenum</keyword>
<evidence type="ECO:0000259" key="8">
    <source>
        <dbReference type="PROSITE" id="PS51085"/>
    </source>
</evidence>
<comment type="cofactor">
    <cofactor evidence="1">
        <name>Mo-bis(molybdopterin guanine dinucleotide)</name>
        <dbReference type="ChEBI" id="CHEBI:60539"/>
    </cofactor>
</comment>
<dbReference type="Pfam" id="PF00111">
    <property type="entry name" value="Fer2"/>
    <property type="match status" value="1"/>
</dbReference>
<dbReference type="CDD" id="cd02781">
    <property type="entry name" value="MopB_CT_Acetylene-hydratase"/>
    <property type="match status" value="1"/>
</dbReference>
<dbReference type="InterPro" id="IPR037949">
    <property type="entry name" value="MopB_CT_Acetylene-hydratase"/>
</dbReference>
<dbReference type="InterPro" id="IPR006655">
    <property type="entry name" value="Mopterin_OxRdtase_prok_CS"/>
</dbReference>
<accession>A0A1M6DLN9</accession>
<dbReference type="Gene3D" id="2.40.40.20">
    <property type="match status" value="1"/>
</dbReference>
<evidence type="ECO:0000256" key="4">
    <source>
        <dbReference type="ARBA" id="ARBA00022723"/>
    </source>
</evidence>
<evidence type="ECO:0000313" key="11">
    <source>
        <dbReference type="EMBL" id="SHI74090.1"/>
    </source>
</evidence>
<dbReference type="InterPro" id="IPR039261">
    <property type="entry name" value="FNR_nucleotide-bd"/>
</dbReference>
<reference evidence="11 12" key="1">
    <citation type="submission" date="2016-11" db="EMBL/GenBank/DDBJ databases">
        <authorList>
            <person name="Jaros S."/>
            <person name="Januszkiewicz K."/>
            <person name="Wedrychowicz H."/>
        </authorList>
    </citation>
    <scope>NUCLEOTIDE SEQUENCE [LARGE SCALE GENOMIC DNA]</scope>
    <source>
        <strain evidence="11 12">DSM 14916</strain>
    </source>
</reference>
<dbReference type="InterPro" id="IPR036010">
    <property type="entry name" value="2Fe-2S_ferredoxin-like_sf"/>
</dbReference>
<dbReference type="GO" id="GO:0016491">
    <property type="term" value="F:oxidoreductase activity"/>
    <property type="evidence" value="ECO:0007669"/>
    <property type="project" value="UniProtKB-KW"/>
</dbReference>
<proteinExistence type="inferred from homology"/>
<dbReference type="Pfam" id="PF00175">
    <property type="entry name" value="NAD_binding_1"/>
    <property type="match status" value="1"/>
</dbReference>
<organism evidence="11 12">
    <name type="scientific">Muricoccus roseus</name>
    <dbReference type="NCBI Taxonomy" id="198092"/>
    <lineage>
        <taxon>Bacteria</taxon>
        <taxon>Pseudomonadati</taxon>
        <taxon>Pseudomonadota</taxon>
        <taxon>Alphaproteobacteria</taxon>
        <taxon>Acetobacterales</taxon>
        <taxon>Roseomonadaceae</taxon>
        <taxon>Muricoccus</taxon>
    </lineage>
</organism>
<protein>
    <submittedName>
        <fullName evidence="11">Anaerobic dehydrogenases, typically selenocysteine-containing</fullName>
    </submittedName>
</protein>
<dbReference type="CDD" id="cd00207">
    <property type="entry name" value="fer2"/>
    <property type="match status" value="1"/>
</dbReference>
<dbReference type="Pfam" id="PF01568">
    <property type="entry name" value="Molydop_binding"/>
    <property type="match status" value="1"/>
</dbReference>
<dbReference type="InterPro" id="IPR001709">
    <property type="entry name" value="Flavoprot_Pyr_Nucl_cyt_Rdtase"/>
</dbReference>
<dbReference type="PROSITE" id="PS51384">
    <property type="entry name" value="FAD_FR"/>
    <property type="match status" value="1"/>
</dbReference>
<dbReference type="Proteomes" id="UP000184387">
    <property type="component" value="Unassembled WGS sequence"/>
</dbReference>
<dbReference type="GO" id="GO:0018818">
    <property type="term" value="F:acetylene hydratase activity"/>
    <property type="evidence" value="ECO:0007669"/>
    <property type="project" value="InterPro"/>
</dbReference>
<keyword evidence="4" id="KW-0479">Metal-binding</keyword>
<evidence type="ECO:0000259" key="9">
    <source>
        <dbReference type="PROSITE" id="PS51384"/>
    </source>
</evidence>
<dbReference type="PROSITE" id="PS51669">
    <property type="entry name" value="4FE4S_MOW_BIS_MGD"/>
    <property type="match status" value="1"/>
</dbReference>
<dbReference type="InterPro" id="IPR006963">
    <property type="entry name" value="Mopterin_OxRdtase_4Fe-4S_dom"/>
</dbReference>
<dbReference type="InterPro" id="IPR009010">
    <property type="entry name" value="Asp_de-COase-like_dom_sf"/>
</dbReference>
<dbReference type="InterPro" id="IPR050612">
    <property type="entry name" value="Prok_Mopterin_Oxidored"/>
</dbReference>
<dbReference type="EMBL" id="FQZF01000004">
    <property type="protein sequence ID" value="SHI74090.1"/>
    <property type="molecule type" value="Genomic_DNA"/>
</dbReference>
<dbReference type="PRINTS" id="PR00371">
    <property type="entry name" value="FPNCR"/>
</dbReference>
<name>A0A1M6DLN9_9PROT</name>
<evidence type="ECO:0000256" key="1">
    <source>
        <dbReference type="ARBA" id="ARBA00001942"/>
    </source>
</evidence>
<evidence type="ECO:0000256" key="3">
    <source>
        <dbReference type="ARBA" id="ARBA00022505"/>
    </source>
</evidence>
<dbReference type="SUPFAM" id="SSF54292">
    <property type="entry name" value="2Fe-2S ferredoxin-like"/>
    <property type="match status" value="1"/>
</dbReference>
<dbReference type="PROSITE" id="PS00490">
    <property type="entry name" value="MOLYBDOPTERIN_PROK_2"/>
    <property type="match status" value="1"/>
</dbReference>
<keyword evidence="12" id="KW-1185">Reference proteome</keyword>
<dbReference type="Gene3D" id="3.10.20.30">
    <property type="match status" value="1"/>
</dbReference>
<evidence type="ECO:0000259" key="10">
    <source>
        <dbReference type="PROSITE" id="PS51669"/>
    </source>
</evidence>
<dbReference type="PANTHER" id="PTHR43742:SF6">
    <property type="entry name" value="OXIDOREDUCTASE YYAE-RELATED"/>
    <property type="match status" value="1"/>
</dbReference>
<dbReference type="Gene3D" id="2.40.30.10">
    <property type="entry name" value="Translation factors"/>
    <property type="match status" value="1"/>
</dbReference>
<evidence type="ECO:0000256" key="7">
    <source>
        <dbReference type="ARBA" id="ARBA00023014"/>
    </source>
</evidence>
<dbReference type="PANTHER" id="PTHR43742">
    <property type="entry name" value="TRIMETHYLAMINE-N-OXIDE REDUCTASE"/>
    <property type="match status" value="1"/>
</dbReference>
<dbReference type="Pfam" id="PF00384">
    <property type="entry name" value="Molybdopterin"/>
    <property type="match status" value="1"/>
</dbReference>
<gene>
    <name evidence="11" type="ORF">SAMN02745194_00998</name>
</gene>
<sequence>MKVEANPAHPTGRAICAKGRAAPEIAHGSWRLATPLRRTTPKTSEDPGWEPITWDAALAEIAGRLGAIRAESGAEAVGFAVTSPSGTPMADSIDWVERFIRVFGSPNTAYATEICNWHKDHAHAFTFGAGIGTPDYANSDLILLWGHNPASTWLAEAGEIAEARARGAALVVVDPRRNAHAAGAQHWLRVRPGTDAALALGLIHLMLAREGYDEAFLREWTDAPFLVDEGTGLLLRAGELGLEGPEAAPVVLDALAGTPIAYDAERPAAAQRADRFALRGAFTLPTPGGPIRCRPVLDRLAEACAAWTPARVSAVTTIPEASIRAAADAIGQARRVSYYCWTGVGQNANATQTDRAIAILYALTGSLDRLGGNRHLARQPVRVVNDHGLLPPGQAAKALGIGERPLGPPARGWVTAEDLRRAILEGEPYRVRGLMSFGANLLISQADPAHSAAALRALEFHVHCDLNETPTARFADILLPVSSPWEREGLRIGFEINAAAEELIQLRPRMVEPLGEARSDMEIVFALATRLGMGEAFFGGSVEAGWNHMLAPTGITVAELRASPAGLRRPLEQRERRFAHRLAEGQPAFATPSGRVELYSERLLRHGQPALPGFRPPEAPDPAFPFILTTAKSGYYCHSQHRGIASLRRRAAEPVAEMHPELARAQGIADGGWMQVETRAGRARFRARWNDALHPEVVLADYGWWEACPDLGLPAERASNYNALIDTAHTDAISGSVSHKGVPCTLRALADTATPWPGFRPLRVMATERETEDVVSLRLAAPDGAPLPPFLPGQHLTLRLAEGSIIRSYSLSDAPGGDYRITVRRAGGPGSDWVTRRLAPGDLVEAGAPSGRFVIPSVAPFPVVLVAAGIGITPFIGYLESLLGRPAPPRVVLHYGNRDGTTHAFRNRLRALAAQLPGLEVIDHYSRPRPSDRGFHHAGRIGAASIGASLIEARARFYLCGPPGMLQAVAEGLVARGVPRFEIFQELFQALPSEDAAIPDTPREVRFARSGRTLRWHPADGALLDLAEAHGLQLPSGCRVGQCESCAVPRIAGQVRHLVPLAAEDPDTCLTCRAVPLTDLVLDA</sequence>
<dbReference type="SUPFAM" id="SSF50692">
    <property type="entry name" value="ADC-like"/>
    <property type="match status" value="1"/>
</dbReference>
<comment type="similarity">
    <text evidence="2">Belongs to the prokaryotic molybdopterin-containing oxidoreductase family.</text>
</comment>
<feature type="domain" description="2Fe-2S ferredoxin-type" evidence="8">
    <location>
        <begin position="1003"/>
        <end position="1084"/>
    </location>
</feature>
<evidence type="ECO:0000313" key="12">
    <source>
        <dbReference type="Proteomes" id="UP000184387"/>
    </source>
</evidence>
<dbReference type="STRING" id="198092.SAMN02745194_00998"/>
<dbReference type="Gene3D" id="3.40.50.740">
    <property type="match status" value="1"/>
</dbReference>
<dbReference type="GO" id="GO:0043546">
    <property type="term" value="F:molybdopterin cofactor binding"/>
    <property type="evidence" value="ECO:0007669"/>
    <property type="project" value="InterPro"/>
</dbReference>
<dbReference type="Gene3D" id="3.40.50.80">
    <property type="entry name" value="Nucleotide-binding domain of ferredoxin-NADP reductase (FNR) module"/>
    <property type="match status" value="1"/>
</dbReference>
<dbReference type="GO" id="GO:0046872">
    <property type="term" value="F:metal ion binding"/>
    <property type="evidence" value="ECO:0007669"/>
    <property type="project" value="UniProtKB-KW"/>
</dbReference>
<evidence type="ECO:0000256" key="5">
    <source>
        <dbReference type="ARBA" id="ARBA00023002"/>
    </source>
</evidence>